<dbReference type="EMBL" id="GU244497">
    <property type="protein sequence ID" value="ADO67175.1"/>
    <property type="molecule type" value="Genomic_DNA"/>
</dbReference>
<dbReference type="KEGG" id="vg:9887544"/>
<evidence type="ECO:0000259" key="1">
    <source>
        <dbReference type="Pfam" id="PF13403"/>
    </source>
</evidence>
<dbReference type="Proteomes" id="UP000029781">
    <property type="component" value="Segment"/>
</dbReference>
<feature type="domain" description="Hedgehog/Intein (Hint)" evidence="1">
    <location>
        <begin position="1702"/>
        <end position="1783"/>
    </location>
</feature>
<accession>E3T4R2</accession>
<dbReference type="GeneID" id="9887544"/>
<proteinExistence type="predicted"/>
<evidence type="ECO:0000313" key="3">
    <source>
        <dbReference type="Proteomes" id="UP000029781"/>
    </source>
</evidence>
<dbReference type="Pfam" id="PF13403">
    <property type="entry name" value="Hint_2"/>
    <property type="match status" value="1"/>
</dbReference>
<protein>
    <recommendedName>
        <fullName evidence="1">Hedgehog/Intein (Hint) domain-containing protein</fullName>
    </recommendedName>
</protein>
<dbReference type="SUPFAM" id="SSF51294">
    <property type="entry name" value="Hedgehog/intein (Hint) domain"/>
    <property type="match status" value="1"/>
</dbReference>
<sequence>MKNLILIENSLKDIDIFKNGINDNTILSNETEILNIDFTNINHIGFVYHYKGYPEFPFFKDILKKNSGTPTSTHTLPQTNIFSDKFKQILKKITETNPKIIIDLLTCNVFNQKMIDEINLLSNTLDITIRYSIDEKGSYPHGNWIQESHNIDIKDIYFNDLIINWNYNLNNGVGLENLTDYFFTLPGAGSNYFYLKNNFSWPPAGFNSTDFIQLFPGQTLDGNGYILTFGSDYEGIVATNHVNLTSESEMVDIPIIRNLGTTWDTMVNGSGGIVRKEQQFFSISKCYSDGIITDRSGGISGENCGHDGLIIISDCYSTGGKTMIASGNLGEEAGGIVGRYTCSSINTSANMTILNCYSTASPVARGSGGICGSLVCSSSSSNTQVQTNVHIQECFSLGHQIGDSNDLPNYSYCGGICGSECSYTSIISAKTELSISNCYTIGNIENRSGGIVGGMTCWGQGLSGCVIENCYALGNVSNESGSIAGYNLSYKEFTPIHYAIIRFCVGKNPYYTLQFSDPTRYEITLTDSINDVSQLTIGTFIFSPEALLNNRWEFPIGNYPYLTGYSHNWNNYTSYDSTPSLQITSVPEQDLEITPPGLYVLYENIPSQSYIKPCYTSIYLYINDDLSKKYKVGLVMSPNPTDSTSFIIYSKEEFIHVFKSYEPYDPNEINENINIYKYKVEIWEFVQNFIMGTYTFNGNVYIKTPGTGVNMGIRLPELNNPLLIGIQFVDSNEPFTPLTSYQQIVQLPGGPEVKINLEFEIDHLLKSFNEKNYVFTIGSNYFIKLLTNNYVSNNDTNIDPIEDTEKTLINYSHPVDSMKRLNEMFQKNIYSFYNINNNPVNQLFSPGDFATFRHLGDDIIDRSVTIDPIPYYNSEKSFYFQYLQTENFQSTINIILPIPQELLTNGDNPDCPYYLDTSNINSVVLFNYNNIKIGPMTWSSTHNYYYTTITEESPVGITDFTPFKLSFVFQFVNKEGPIMINSPSLIMPPPVPETGDLSNSSNYSDIFENIVENSTYNLNEELSTNNNIILNFFNESLYSKINNEIAKLYDIYLKFTFKSKIYYIFVETLNLTEFYNSFSNENYIVEPHNLSGVKVSFYNLIKFLPNDVISQLNILLVPGEKYPYGSEITYPINLTSFGNNFKNIRIDLYGKPLNIVNPASTPSIDVGDLDENDFIISKEVINYNDFSFNPQPSENIFSKLFYYNIQISKNEQVIGSGNSFKTNHFIIRKTIQLRRGTQTNYYNLYNIYYTKDLIVNDTVSNLDNNTNYLGNNLIKLTFKTDINTGSDTSISINQEIKSFETTVNSDNLTEFINNNVTTENNNTEPVPAVNDFTQALQQLIEQDSTIQLSVESIQLNDSSSISNLIGANLEEDGSVVINGDAIGIYDLITNNITVASADTIKYTYQNKDGSTIFKIISKNTKQVFTIKAFNKNGVWQSQTIGEGSLIVESKLLIKYLYVYDLDMGQLPGNEINEINYNNNGFRIYSENNITATAILLNDFEKLENEDEDDQINLNIYEEVGNIKTYYFLDISEYVEDTFNVLQPGNIYRIFINQENKDEIYFDILYQVMGKEYNVNEGLINEPLGINFNDTLKINSYLHYWYNLTGTMDNLLIFLQNNYRVVSSENDIIYNDNSIGELQFIFTNNNSVTFTNELYSDITFSINELYDTTKVFTHNFYNIEIKGLGKNGSGIVQLTLLSPSVIPCVTFDTLIKTPSGEKYICDLEEGELVKTSNGENVPIIKKMVKKCINPKKMPFIIPKNYYGKNMPNRDLYISGNHAINIGNNTWRYPQMENFDRLNKKEIIYYNLKLPDYHKHQFIANNLVIESWNDEDTNIQNYKWITKGNNIIKILL</sequence>
<organism evidence="2 3">
    <name type="scientific">Cafeteria roenbergensis virus (strain BV-PW1)</name>
    <name type="common">CroV</name>
    <dbReference type="NCBI Taxonomy" id="693272"/>
    <lineage>
        <taxon>Viruses</taxon>
        <taxon>Varidnaviria</taxon>
        <taxon>Bamfordvirae</taxon>
        <taxon>Nucleocytoviricota</taxon>
        <taxon>Megaviricetes</taxon>
        <taxon>Imitervirales</taxon>
        <taxon>Mimiviridae</taxon>
        <taxon>Aliimimivirinae</taxon>
        <taxon>Rheavirus</taxon>
        <taxon>Rheavirus sinusmexicani</taxon>
    </lineage>
</organism>
<evidence type="ECO:0000313" key="2">
    <source>
        <dbReference type="EMBL" id="ADO67175.1"/>
    </source>
</evidence>
<name>E3T4R2_CROVB</name>
<reference evidence="2 3" key="1">
    <citation type="journal article" date="2010" name="Proc. Natl. Acad. Sci. U.S.A.">
        <title>Giant virus with a remarkable complement of genes infects marine zooplankton.</title>
        <authorList>
            <person name="Fischer M.G."/>
            <person name="Allen M.J."/>
            <person name="Wilson W.H."/>
            <person name="Suttle C.A."/>
        </authorList>
    </citation>
    <scope>NUCLEOTIDE SEQUENCE [LARGE SCALE GENOMIC DNA]</scope>
    <source>
        <strain evidence="2 3">BV-PW1</strain>
    </source>
</reference>
<dbReference type="InterPro" id="IPR036844">
    <property type="entry name" value="Hint_dom_sf"/>
</dbReference>
<dbReference type="InterPro" id="IPR028992">
    <property type="entry name" value="Hedgehog/Intein_dom"/>
</dbReference>
<organismHost>
    <name type="scientific">Cafeteria roenbergensis</name>
    <name type="common">Marine flagellate</name>
    <dbReference type="NCBI Taxonomy" id="33653"/>
</organismHost>
<dbReference type="RefSeq" id="YP_003969774.1">
    <property type="nucleotide sequence ID" value="NC_014637.1"/>
</dbReference>
<gene>
    <name evidence="2" type="ORF">crov142</name>
</gene>
<keyword evidence="3" id="KW-1185">Reference proteome</keyword>